<keyword evidence="8" id="KW-0143">Chaperone</keyword>
<comment type="subcellular location">
    <subcellularLocation>
        <location evidence="1">Cell membrane</location>
        <topology evidence="1">Multi-pass membrane protein</topology>
    </subcellularLocation>
    <subcellularLocation>
        <location evidence="9">Membrane</location>
        <topology evidence="9">Multi-pass membrane protein</topology>
    </subcellularLocation>
</comment>
<organism evidence="12 13">
    <name type="scientific">Anaerotalea alkaliphila</name>
    <dbReference type="NCBI Taxonomy" id="2662126"/>
    <lineage>
        <taxon>Bacteria</taxon>
        <taxon>Bacillati</taxon>
        <taxon>Bacillota</taxon>
        <taxon>Clostridia</taxon>
        <taxon>Eubacteriales</taxon>
        <taxon>Anaerotalea</taxon>
    </lineage>
</organism>
<sequence>MSFFVLTQSTTPILGQISQLFGMIMNGIYNLFEQGLGIQSLALTIVVFTIFSRVLMLPVAFKQQKSMKEMQVIQPEIKKIQDKYKAKKDPESQQKMQMELSKLYQEHKVNPFGGCLPLLIQMPIIIALFEVLRNVPAYITNIKGIYAGIATQVMSVPGFESVLVGINETKKVKDFDPMLENKVIDLLGMFSSGDWAMLHEQFATISTAVQPLVDKLDKIHYMFGINLAESPSLLGIGILLPVLNVLVQFLVSKTSMTSSTDPAQANTMKTMTYTMPLVTGFFVTQMPAGLGLYWLVSSVFQLGQQLVINKHLHENKK</sequence>
<dbReference type="InterPro" id="IPR047196">
    <property type="entry name" value="YidC_ALB_C"/>
</dbReference>
<keyword evidence="3" id="KW-1003">Cell membrane</keyword>
<dbReference type="GO" id="GO:0005886">
    <property type="term" value="C:plasma membrane"/>
    <property type="evidence" value="ECO:0007669"/>
    <property type="project" value="UniProtKB-SubCell"/>
</dbReference>
<dbReference type="Pfam" id="PF02096">
    <property type="entry name" value="60KD_IMP"/>
    <property type="match status" value="1"/>
</dbReference>
<proteinExistence type="inferred from homology"/>
<keyword evidence="7 10" id="KW-0472">Membrane</keyword>
<comment type="caution">
    <text evidence="12">The sequence shown here is derived from an EMBL/GenBank/DDBJ whole genome shotgun (WGS) entry which is preliminary data.</text>
</comment>
<reference evidence="12 13" key="1">
    <citation type="submission" date="2020-01" db="EMBL/GenBank/DDBJ databases">
        <title>Anaeroalcalibacter tamaniensis gen. nov., sp. nov., moderately halophilic strictly anaerobic fermenter bacterium from mud volcano of Taman peninsula.</title>
        <authorList>
            <person name="Frolova A."/>
            <person name="Merkel A.Y."/>
            <person name="Slobodkin A.I."/>
        </authorList>
    </citation>
    <scope>NUCLEOTIDE SEQUENCE [LARGE SCALE GENOMIC DNA]</scope>
    <source>
        <strain evidence="12 13">F-3ap</strain>
    </source>
</reference>
<dbReference type="GO" id="GO:0032977">
    <property type="term" value="F:membrane insertase activity"/>
    <property type="evidence" value="ECO:0007669"/>
    <property type="project" value="InterPro"/>
</dbReference>
<dbReference type="GO" id="GO:0015031">
    <property type="term" value="P:protein transport"/>
    <property type="evidence" value="ECO:0007669"/>
    <property type="project" value="UniProtKB-KW"/>
</dbReference>
<evidence type="ECO:0000256" key="4">
    <source>
        <dbReference type="ARBA" id="ARBA00022692"/>
    </source>
</evidence>
<dbReference type="NCBIfam" id="TIGR03592">
    <property type="entry name" value="yidC_oxa1_cterm"/>
    <property type="match status" value="1"/>
</dbReference>
<evidence type="ECO:0000313" key="12">
    <source>
        <dbReference type="EMBL" id="NDL68087.1"/>
    </source>
</evidence>
<evidence type="ECO:0000256" key="2">
    <source>
        <dbReference type="ARBA" id="ARBA00022448"/>
    </source>
</evidence>
<evidence type="ECO:0000256" key="10">
    <source>
        <dbReference type="SAM" id="Phobius"/>
    </source>
</evidence>
<feature type="transmembrane region" description="Helical" evidence="10">
    <location>
        <begin position="271"/>
        <end position="296"/>
    </location>
</feature>
<comment type="similarity">
    <text evidence="9">Belongs to the OXA1/ALB3/YidC family.</text>
</comment>
<evidence type="ECO:0000259" key="11">
    <source>
        <dbReference type="Pfam" id="PF02096"/>
    </source>
</evidence>
<gene>
    <name evidence="12" type="ORF">GXN74_10075</name>
</gene>
<dbReference type="PANTHER" id="PTHR12428:SF65">
    <property type="entry name" value="CYTOCHROME C OXIDASE ASSEMBLY PROTEIN COX18, MITOCHONDRIAL"/>
    <property type="match status" value="1"/>
</dbReference>
<evidence type="ECO:0000313" key="13">
    <source>
        <dbReference type="Proteomes" id="UP000461585"/>
    </source>
</evidence>
<accession>A0A7X5KPG8</accession>
<protein>
    <submittedName>
        <fullName evidence="12">YidC/Oxa1 family membrane protein insertase</fullName>
    </submittedName>
</protein>
<evidence type="ECO:0000256" key="5">
    <source>
        <dbReference type="ARBA" id="ARBA00022927"/>
    </source>
</evidence>
<feature type="transmembrane region" description="Helical" evidence="10">
    <location>
        <begin position="38"/>
        <end position="61"/>
    </location>
</feature>
<evidence type="ECO:0000256" key="3">
    <source>
        <dbReference type="ARBA" id="ARBA00022475"/>
    </source>
</evidence>
<keyword evidence="6 10" id="KW-1133">Transmembrane helix</keyword>
<evidence type="ECO:0000256" key="7">
    <source>
        <dbReference type="ARBA" id="ARBA00023136"/>
    </source>
</evidence>
<dbReference type="RefSeq" id="WP_162370810.1">
    <property type="nucleotide sequence ID" value="NZ_JAAEEH010000027.1"/>
</dbReference>
<keyword evidence="4 9" id="KW-0812">Transmembrane</keyword>
<feature type="domain" description="Membrane insertase YidC/Oxa/ALB C-terminal" evidence="11">
    <location>
        <begin position="42"/>
        <end position="310"/>
    </location>
</feature>
<dbReference type="Proteomes" id="UP000461585">
    <property type="component" value="Unassembled WGS sequence"/>
</dbReference>
<evidence type="ECO:0000256" key="9">
    <source>
        <dbReference type="RuleBase" id="RU003945"/>
    </source>
</evidence>
<evidence type="ECO:0000256" key="6">
    <source>
        <dbReference type="ARBA" id="ARBA00022989"/>
    </source>
</evidence>
<feature type="transmembrane region" description="Helical" evidence="10">
    <location>
        <begin position="232"/>
        <end position="251"/>
    </location>
</feature>
<keyword evidence="13" id="KW-1185">Reference proteome</keyword>
<dbReference type="InterPro" id="IPR001708">
    <property type="entry name" value="YidC/ALB3/OXA1/COX18"/>
</dbReference>
<evidence type="ECO:0000256" key="8">
    <source>
        <dbReference type="ARBA" id="ARBA00023186"/>
    </source>
</evidence>
<dbReference type="EMBL" id="JAAEEH010000027">
    <property type="protein sequence ID" value="NDL68087.1"/>
    <property type="molecule type" value="Genomic_DNA"/>
</dbReference>
<dbReference type="InterPro" id="IPR028055">
    <property type="entry name" value="YidC/Oxa/ALB_C"/>
</dbReference>
<keyword evidence="5" id="KW-0653">Protein transport</keyword>
<dbReference type="GO" id="GO:0051205">
    <property type="term" value="P:protein insertion into membrane"/>
    <property type="evidence" value="ECO:0007669"/>
    <property type="project" value="TreeGrafter"/>
</dbReference>
<dbReference type="PANTHER" id="PTHR12428">
    <property type="entry name" value="OXA1"/>
    <property type="match status" value="1"/>
</dbReference>
<evidence type="ECO:0000256" key="1">
    <source>
        <dbReference type="ARBA" id="ARBA00004651"/>
    </source>
</evidence>
<keyword evidence="2" id="KW-0813">Transport</keyword>
<dbReference type="CDD" id="cd20070">
    <property type="entry name" value="5TM_YidC_Alb3"/>
    <property type="match status" value="1"/>
</dbReference>
<name>A0A7X5KPG8_9FIRM</name>
<dbReference type="AlphaFoldDB" id="A0A7X5KPG8"/>